<feature type="domain" description="Secretion system C-terminal sorting" evidence="3">
    <location>
        <begin position="260"/>
        <end position="324"/>
    </location>
</feature>
<evidence type="ECO:0000313" key="6">
    <source>
        <dbReference type="Proteomes" id="UP000515349"/>
    </source>
</evidence>
<dbReference type="NCBIfam" id="TIGR04183">
    <property type="entry name" value="Por_Secre_tail"/>
    <property type="match status" value="1"/>
</dbReference>
<dbReference type="Pfam" id="PF18962">
    <property type="entry name" value="Por_Secre_tail"/>
    <property type="match status" value="1"/>
</dbReference>
<gene>
    <name evidence="5" type="ORF">H1R16_11835</name>
    <name evidence="4" type="ORF">H2507_03625</name>
</gene>
<dbReference type="Proteomes" id="UP000515349">
    <property type="component" value="Chromosome"/>
</dbReference>
<protein>
    <submittedName>
        <fullName evidence="5">T9SS type A sorting domain-containing protein</fullName>
    </submittedName>
</protein>
<evidence type="ECO:0000313" key="5">
    <source>
        <dbReference type="EMBL" id="QMS98373.1"/>
    </source>
</evidence>
<dbReference type="KEGG" id="cbau:H1R16_11835"/>
<keyword evidence="1 2" id="KW-0732">Signal</keyword>
<evidence type="ECO:0000313" key="4">
    <source>
        <dbReference type="EMBL" id="MBA5246252.1"/>
    </source>
</evidence>
<dbReference type="AlphaFoldDB" id="A0A7D7LTI1"/>
<dbReference type="Proteomes" id="UP000539710">
    <property type="component" value="Unassembled WGS sequence"/>
</dbReference>
<keyword evidence="7" id="KW-1185">Reference proteome</keyword>
<feature type="signal peptide" evidence="2">
    <location>
        <begin position="1"/>
        <end position="19"/>
    </location>
</feature>
<evidence type="ECO:0000256" key="1">
    <source>
        <dbReference type="ARBA" id="ARBA00022729"/>
    </source>
</evidence>
<reference evidence="5 6" key="1">
    <citation type="submission" date="2020-07" db="EMBL/GenBank/DDBJ databases">
        <title>Chryseobacterium sp.cx-624.</title>
        <authorList>
            <person name="Yang C."/>
        </authorList>
    </citation>
    <scope>NUCLEOTIDE SEQUENCE [LARGE SCALE GENOMIC DNA]</scope>
    <source>
        <strain evidence="6">cx-624</strain>
        <strain evidence="5">Cx-624</strain>
    </source>
</reference>
<evidence type="ECO:0000313" key="7">
    <source>
        <dbReference type="Proteomes" id="UP000539710"/>
    </source>
</evidence>
<accession>A0A7D7LTI1</accession>
<dbReference type="InterPro" id="IPR026444">
    <property type="entry name" value="Secre_tail"/>
</dbReference>
<dbReference type="RefSeq" id="WP_181886340.1">
    <property type="nucleotide sequence ID" value="NZ_CP059472.1"/>
</dbReference>
<organism evidence="5 6">
    <name type="scientific">Marnyiella aurantia</name>
    <dbReference type="NCBI Taxonomy" id="2758037"/>
    <lineage>
        <taxon>Bacteria</taxon>
        <taxon>Pseudomonadati</taxon>
        <taxon>Bacteroidota</taxon>
        <taxon>Flavobacteriia</taxon>
        <taxon>Flavobacteriales</taxon>
        <taxon>Weeksellaceae</taxon>
        <taxon>Marnyiella</taxon>
    </lineage>
</organism>
<dbReference type="EMBL" id="CP059472">
    <property type="protein sequence ID" value="QMS98373.1"/>
    <property type="molecule type" value="Genomic_DNA"/>
</dbReference>
<sequence>MKKILLSTALIVVATVANSQTLMTENFETLTVGNVSADATGLTPGQGGWSINGPSVADFQIISSGTDKDLQITGAAGDATSSRYMWKDGLAALWAARTPGNNIIQIEYDFFTGPTSTSKNTVGMELYNTAYAKYLGGFRMRADTKVLNGIYTTAAGINPSLVNLGATPVVLPANQWVRVGWAYNSTTGLITFKGPGFEGTIAGAVSDIYELDFTMENFETTGNTSSFNALFDNLAVRAVAAVNLLGTSEATLKKMGISVSPNPTADYLRVDSKARILNTYIYDLSGIRMDAKMVDGKIDVRSLPVGNYILGLKTEEGMVSKKFIKK</sequence>
<evidence type="ECO:0000256" key="2">
    <source>
        <dbReference type="SAM" id="SignalP"/>
    </source>
</evidence>
<evidence type="ECO:0000259" key="3">
    <source>
        <dbReference type="Pfam" id="PF18962"/>
    </source>
</evidence>
<feature type="chain" id="PRO_5044656253" evidence="2">
    <location>
        <begin position="20"/>
        <end position="326"/>
    </location>
</feature>
<reference evidence="7" key="2">
    <citation type="submission" date="2020-07" db="EMBL/GenBank/DDBJ databases">
        <title>Flavobacterium sp. xlx-214.</title>
        <authorList>
            <person name="Yang C."/>
        </authorList>
    </citation>
    <scope>NUCLEOTIDE SEQUENCE [LARGE SCALE GENOMIC DNA]</scope>
    <source>
        <strain evidence="7">CX-624</strain>
    </source>
</reference>
<reference evidence="4" key="3">
    <citation type="submission" date="2020-07" db="EMBL/GenBank/DDBJ databases">
        <authorList>
            <person name="Yang C."/>
        </authorList>
    </citation>
    <scope>NUCLEOTIDE SEQUENCE</scope>
    <source>
        <strain evidence="4">Cx-624</strain>
    </source>
</reference>
<proteinExistence type="predicted"/>
<name>A0A7D7LTI1_9FLAO</name>
<dbReference type="EMBL" id="JACEUX010000001">
    <property type="protein sequence ID" value="MBA5246252.1"/>
    <property type="molecule type" value="Genomic_DNA"/>
</dbReference>